<evidence type="ECO:0000313" key="4">
    <source>
        <dbReference type="Proteomes" id="UP000007460"/>
    </source>
</evidence>
<organism evidence="3 4">
    <name type="scientific">Puniceispirillum marinum (strain IMCC1322)</name>
    <dbReference type="NCBI Taxonomy" id="488538"/>
    <lineage>
        <taxon>Bacteria</taxon>
        <taxon>Pseudomonadati</taxon>
        <taxon>Pseudomonadota</taxon>
        <taxon>Alphaproteobacteria</taxon>
        <taxon>Candidatus Puniceispirillales</taxon>
        <taxon>Candidatus Puniceispirillaceae</taxon>
        <taxon>Candidatus Puniceispirillum</taxon>
    </lineage>
</organism>
<gene>
    <name evidence="3" type="ordered locus">SAR116_0062</name>
</gene>
<evidence type="ECO:0000259" key="2">
    <source>
        <dbReference type="SMART" id="SM00062"/>
    </source>
</evidence>
<keyword evidence="1" id="KW-0732">Signal</keyword>
<protein>
    <submittedName>
        <fullName evidence="3">Extracellular solute-binding protein, family 3</fullName>
        <ecNumber evidence="3">4.2.-.-</ecNumber>
    </submittedName>
</protein>
<dbReference type="PANTHER" id="PTHR35936">
    <property type="entry name" value="MEMBRANE-BOUND LYTIC MUREIN TRANSGLYCOSYLASE F"/>
    <property type="match status" value="1"/>
</dbReference>
<sequence length="243" mass="26740">MKKPLQKALAPTGVLRVAINLGNSLLVSGRQDDGTPIGISPDIAKHVASILDVPCRFVLFDQPGQLADAVDQDLWDIGNIASEVERGKTIDFSDPYVLIDTHFLVRDDSEFQTNSDVDRLGATIAVSERSAYELWLRENFKNAEIVSAESIAKSHECFRQGKAAILAGLLPKLEEELSIRSGYRIIKPPFTAIKQAMGVRKNNPEIVEFLNDVVATLINNGFIRASLEKHNVLSKLTIPPARP</sequence>
<keyword evidence="3" id="KW-0456">Lyase</keyword>
<dbReference type="GO" id="GO:0016829">
    <property type="term" value="F:lyase activity"/>
    <property type="evidence" value="ECO:0007669"/>
    <property type="project" value="UniProtKB-KW"/>
</dbReference>
<dbReference type="eggNOG" id="COG0834">
    <property type="taxonomic scope" value="Bacteria"/>
</dbReference>
<dbReference type="RefSeq" id="WP_013044935.1">
    <property type="nucleotide sequence ID" value="NC_014010.1"/>
</dbReference>
<evidence type="ECO:0000313" key="3">
    <source>
        <dbReference type="EMBL" id="ADE38305.1"/>
    </source>
</evidence>
<reference evidence="3 4" key="1">
    <citation type="journal article" date="2010" name="J. Bacteriol.">
        <title>Complete genome sequence of "Candidatus Puniceispirillum marinum" IMCC1322, a representative of the SAR116 clade in the Alphaproteobacteria.</title>
        <authorList>
            <person name="Oh H.M."/>
            <person name="Kwon K.K."/>
            <person name="Kang I."/>
            <person name="Kang S.G."/>
            <person name="Lee J.H."/>
            <person name="Kim S.J."/>
            <person name="Cho J.C."/>
        </authorList>
    </citation>
    <scope>NUCLEOTIDE SEQUENCE [LARGE SCALE GENOMIC DNA]</scope>
    <source>
        <strain evidence="3 4">IMCC1322</strain>
    </source>
</reference>
<dbReference type="Pfam" id="PF00497">
    <property type="entry name" value="SBP_bac_3"/>
    <property type="match status" value="1"/>
</dbReference>
<dbReference type="AlphaFoldDB" id="D5BNN8"/>
<proteinExistence type="predicted"/>
<dbReference type="EC" id="4.2.-.-" evidence="3"/>
<name>D5BNN8_PUNMI</name>
<dbReference type="Proteomes" id="UP000007460">
    <property type="component" value="Chromosome"/>
</dbReference>
<dbReference type="InterPro" id="IPR001638">
    <property type="entry name" value="Solute-binding_3/MltF_N"/>
</dbReference>
<dbReference type="OrthoDB" id="6955767at2"/>
<accession>D5BNN8</accession>
<dbReference type="Gene3D" id="3.40.190.10">
    <property type="entry name" value="Periplasmic binding protein-like II"/>
    <property type="match status" value="2"/>
</dbReference>
<dbReference type="SMART" id="SM00062">
    <property type="entry name" value="PBPb"/>
    <property type="match status" value="1"/>
</dbReference>
<keyword evidence="4" id="KW-1185">Reference proteome</keyword>
<dbReference type="KEGG" id="apb:SAR116_0062"/>
<evidence type="ECO:0000256" key="1">
    <source>
        <dbReference type="ARBA" id="ARBA00022729"/>
    </source>
</evidence>
<dbReference type="STRING" id="488538.SAR116_0062"/>
<feature type="domain" description="Solute-binding protein family 3/N-terminal" evidence="2">
    <location>
        <begin position="14"/>
        <end position="235"/>
    </location>
</feature>
<dbReference type="HOGENOM" id="CLU_065316_0_0_5"/>
<dbReference type="PANTHER" id="PTHR35936:SF17">
    <property type="entry name" value="ARGININE-BINDING EXTRACELLULAR PROTEIN ARTP"/>
    <property type="match status" value="1"/>
</dbReference>
<dbReference type="SUPFAM" id="SSF53850">
    <property type="entry name" value="Periplasmic binding protein-like II"/>
    <property type="match status" value="1"/>
</dbReference>
<dbReference type="EMBL" id="CP001751">
    <property type="protein sequence ID" value="ADE38305.1"/>
    <property type="molecule type" value="Genomic_DNA"/>
</dbReference>